<dbReference type="InterPro" id="IPR036013">
    <property type="entry name" value="Band_7/SPFH_dom_sf"/>
</dbReference>
<comment type="caution">
    <text evidence="5">The sequence shown here is derived from an EMBL/GenBank/DDBJ whole genome shotgun (WGS) entry which is preliminary data.</text>
</comment>
<dbReference type="PANTHER" id="PTHR10264">
    <property type="entry name" value="BAND 7 PROTEIN-RELATED"/>
    <property type="match status" value="1"/>
</dbReference>
<dbReference type="RefSeq" id="WP_211866748.1">
    <property type="nucleotide sequence ID" value="NZ_JAAEDI010000005.1"/>
</dbReference>
<evidence type="ECO:0000256" key="2">
    <source>
        <dbReference type="ARBA" id="ARBA00008164"/>
    </source>
</evidence>
<keyword evidence="3" id="KW-0812">Transmembrane</keyword>
<feature type="transmembrane region" description="Helical" evidence="3">
    <location>
        <begin position="6"/>
        <end position="26"/>
    </location>
</feature>
<proteinExistence type="inferred from homology"/>
<dbReference type="SUPFAM" id="SSF117892">
    <property type="entry name" value="Band 7/SPFH domain"/>
    <property type="match status" value="1"/>
</dbReference>
<evidence type="ECO:0000256" key="3">
    <source>
        <dbReference type="SAM" id="Phobius"/>
    </source>
</evidence>
<keyword evidence="6" id="KW-1185">Reference proteome</keyword>
<comment type="similarity">
    <text evidence="2">Belongs to the band 7/mec-2 family.</text>
</comment>
<feature type="domain" description="Band 7" evidence="4">
    <location>
        <begin position="33"/>
        <end position="191"/>
    </location>
</feature>
<evidence type="ECO:0000313" key="6">
    <source>
        <dbReference type="Proteomes" id="UP000698752"/>
    </source>
</evidence>
<evidence type="ECO:0000259" key="4">
    <source>
        <dbReference type="SMART" id="SM00244"/>
    </source>
</evidence>
<reference evidence="6" key="1">
    <citation type="journal article" date="2021" name="Syst. Appl. Microbiol.">
        <title>Roseomonas hellenica sp. nov., isolated from roots of wild-growing Alkanna tinctoria.</title>
        <authorList>
            <person name="Rat A."/>
            <person name="Naranjo H.D."/>
            <person name="Lebbe L."/>
            <person name="Cnockaert M."/>
            <person name="Krigas N."/>
            <person name="Grigoriadou K."/>
            <person name="Maloupa E."/>
            <person name="Willems A."/>
        </authorList>
    </citation>
    <scope>NUCLEOTIDE SEQUENCE [LARGE SCALE GENOMIC DNA]</scope>
    <source>
        <strain evidence="6">LMG 31159</strain>
    </source>
</reference>
<dbReference type="Gene3D" id="3.30.479.30">
    <property type="entry name" value="Band 7 domain"/>
    <property type="match status" value="1"/>
</dbReference>
<dbReference type="EMBL" id="JAAEDI010000005">
    <property type="protein sequence ID" value="MBR0649070.1"/>
    <property type="molecule type" value="Genomic_DNA"/>
</dbReference>
<evidence type="ECO:0000256" key="1">
    <source>
        <dbReference type="ARBA" id="ARBA00004167"/>
    </source>
</evidence>
<dbReference type="CDD" id="cd13438">
    <property type="entry name" value="SPFH_eoslipins_u2"/>
    <property type="match status" value="1"/>
</dbReference>
<dbReference type="Pfam" id="PF01145">
    <property type="entry name" value="Band_7"/>
    <property type="match status" value="1"/>
</dbReference>
<dbReference type="InterPro" id="IPR001972">
    <property type="entry name" value="Stomatin_HflK_fam"/>
</dbReference>
<sequence length="270" mass="29153">MTETLTTTQILTVAFMFLIATVAVAIMNKWYLRLRETIWPWEVGLLYRNGRFVRELPPGRHWAGFAAREVRRVATTRQLAVVPAQEVLTADGFQVKLSVVVEYRIADARRMQEETGGHWTPLLHTAIQLALRAPVQARGLDALLADRGALEGAFAEPIAAAAAAIGLAVDKVALRDLILPAEVRRMVTDVERAKREGMAALERARGEHAALRSLANAARLMKGNPELHALRVLQALAAQPGKNVPTLVLGAGALLPVSATAGEAASDAEG</sequence>
<organism evidence="5 6">
    <name type="scientific">Neoroseomonas terrae</name>
    <dbReference type="NCBI Taxonomy" id="424799"/>
    <lineage>
        <taxon>Bacteria</taxon>
        <taxon>Pseudomonadati</taxon>
        <taxon>Pseudomonadota</taxon>
        <taxon>Alphaproteobacteria</taxon>
        <taxon>Acetobacterales</taxon>
        <taxon>Acetobacteraceae</taxon>
        <taxon>Neoroseomonas</taxon>
    </lineage>
</organism>
<dbReference type="InterPro" id="IPR043202">
    <property type="entry name" value="Band-7_stomatin-like"/>
</dbReference>
<gene>
    <name evidence="5" type="ORF">GXW78_05305</name>
</gene>
<comment type="subcellular location">
    <subcellularLocation>
        <location evidence="1">Membrane</location>
        <topology evidence="1">Single-pass membrane protein</topology>
    </subcellularLocation>
</comment>
<keyword evidence="3" id="KW-1133">Transmembrane helix</keyword>
<dbReference type="SMART" id="SM00244">
    <property type="entry name" value="PHB"/>
    <property type="match status" value="1"/>
</dbReference>
<evidence type="ECO:0000313" key="5">
    <source>
        <dbReference type="EMBL" id="MBR0649070.1"/>
    </source>
</evidence>
<dbReference type="Proteomes" id="UP000698752">
    <property type="component" value="Unassembled WGS sequence"/>
</dbReference>
<name>A0ABS5EDM5_9PROT</name>
<accession>A0ABS5EDM5</accession>
<dbReference type="InterPro" id="IPR001107">
    <property type="entry name" value="Band_7"/>
</dbReference>
<dbReference type="PRINTS" id="PR00721">
    <property type="entry name" value="STOMATIN"/>
</dbReference>
<protein>
    <submittedName>
        <fullName evidence="5">Slipin family protein</fullName>
    </submittedName>
</protein>
<keyword evidence="3" id="KW-0472">Membrane</keyword>
<dbReference type="PANTHER" id="PTHR10264:SF83">
    <property type="entry name" value="BLL5629 PROTEIN"/>
    <property type="match status" value="1"/>
</dbReference>